<evidence type="ECO:0000256" key="6">
    <source>
        <dbReference type="ARBA" id="ARBA00023134"/>
    </source>
</evidence>
<comment type="subcellular location">
    <subcellularLocation>
        <location evidence="1">Cytoplasm</location>
        <location evidence="1">Cytoskeleton</location>
        <location evidence="1">Microtubule organizing center</location>
    </subcellularLocation>
</comment>
<dbReference type="FunFam" id="3.30.1330.20:FF:000003">
    <property type="entry name" value="Tubulin gamma chain"/>
    <property type="match status" value="1"/>
</dbReference>
<evidence type="ECO:0000256" key="7">
    <source>
        <dbReference type="ARBA" id="ARBA00023212"/>
    </source>
</evidence>
<comment type="function">
    <text evidence="8 9">Tubulin is the major constituent of microtubules, protein filaments consisting of alpha- and beta-tubulin heterodimers. Gamma-tubulin is a key component of the gamma-tubulin ring complex (gTuRC) which mediates microtubule nucleation. The gTuRC regulates the minus-end nucleation of alpha-beta tubulin heterodimers that grow into microtubule protafilaments, a critical step in centrosome duplication and spindle formation.</text>
</comment>
<dbReference type="PROSITE" id="PS51257">
    <property type="entry name" value="PROKAR_LIPOPROTEIN"/>
    <property type="match status" value="1"/>
</dbReference>
<evidence type="ECO:0000256" key="3">
    <source>
        <dbReference type="ARBA" id="ARBA00022490"/>
    </source>
</evidence>
<name>A0A6P5J1V2_PHACI</name>
<dbReference type="PRINTS" id="PR01164">
    <property type="entry name" value="GAMMATUBULIN"/>
</dbReference>
<dbReference type="SMART" id="SM00864">
    <property type="entry name" value="Tubulin"/>
    <property type="match status" value="1"/>
</dbReference>
<feature type="domain" description="Tubulin/FtsZ GTPase" evidence="10">
    <location>
        <begin position="124"/>
        <end position="322"/>
    </location>
</feature>
<dbReference type="InterPro" id="IPR008280">
    <property type="entry name" value="Tub_FtsZ_C"/>
</dbReference>
<dbReference type="SUPFAM" id="SSF52490">
    <property type="entry name" value="Tubulin nucleotide-binding domain-like"/>
    <property type="match status" value="1"/>
</dbReference>
<evidence type="ECO:0000256" key="8">
    <source>
        <dbReference type="ARBA" id="ARBA00093405"/>
    </source>
</evidence>
<dbReference type="Proteomes" id="UP000515140">
    <property type="component" value="Unplaced"/>
</dbReference>
<dbReference type="PANTHER" id="PTHR11588">
    <property type="entry name" value="TUBULIN"/>
    <property type="match status" value="1"/>
</dbReference>
<dbReference type="CDD" id="cd02188">
    <property type="entry name" value="gamma_tubulin"/>
    <property type="match status" value="1"/>
</dbReference>
<dbReference type="InterPro" id="IPR018316">
    <property type="entry name" value="Tubulin/FtsZ_2-layer-sand-dom"/>
</dbReference>
<dbReference type="InterPro" id="IPR023123">
    <property type="entry name" value="Tubulin_C"/>
</dbReference>
<dbReference type="InterPro" id="IPR000217">
    <property type="entry name" value="Tubulin"/>
</dbReference>
<dbReference type="GO" id="GO:0000930">
    <property type="term" value="C:gamma-tubulin complex"/>
    <property type="evidence" value="ECO:0007669"/>
    <property type="project" value="InterPro"/>
</dbReference>
<keyword evidence="4 9" id="KW-0493">Microtubule</keyword>
<dbReference type="InterPro" id="IPR036525">
    <property type="entry name" value="Tubulin/FtsZ_GTPase_sf"/>
</dbReference>
<dbReference type="GO" id="GO:0031122">
    <property type="term" value="P:cytoplasmic microtubule organization"/>
    <property type="evidence" value="ECO:0007669"/>
    <property type="project" value="InterPro"/>
</dbReference>
<proteinExistence type="inferred from homology"/>
<dbReference type="GO" id="GO:0005874">
    <property type="term" value="C:microtubule"/>
    <property type="evidence" value="ECO:0007669"/>
    <property type="project" value="UniProtKB-KW"/>
</dbReference>
<dbReference type="Pfam" id="PF00091">
    <property type="entry name" value="Tubulin"/>
    <property type="match status" value="1"/>
</dbReference>
<evidence type="ECO:0000256" key="5">
    <source>
        <dbReference type="ARBA" id="ARBA00022741"/>
    </source>
</evidence>
<evidence type="ECO:0000256" key="9">
    <source>
        <dbReference type="RuleBase" id="RU000352"/>
    </source>
</evidence>
<dbReference type="Gene3D" id="3.40.50.1440">
    <property type="entry name" value="Tubulin/FtsZ, GTPase domain"/>
    <property type="match status" value="2"/>
</dbReference>
<dbReference type="GeneID" id="110198396"/>
<accession>A0A6P5J1V2</accession>
<dbReference type="AlphaFoldDB" id="A0A6P5J1V2"/>
<dbReference type="InterPro" id="IPR003008">
    <property type="entry name" value="Tubulin_FtsZ_GTPase"/>
</dbReference>
<evidence type="ECO:0000259" key="10">
    <source>
        <dbReference type="SMART" id="SM00864"/>
    </source>
</evidence>
<evidence type="ECO:0000313" key="13">
    <source>
        <dbReference type="RefSeq" id="XP_020828315.1"/>
    </source>
</evidence>
<sequence length="477" mass="53892">MRSESPCVFPWPLELIQLVRFQYEAAGGAAGFGACARRAAGLQPRGRWLGQTRNGGMPREIITLQLGQCGNQSESQAPWSSSRFPPPARFEIVGFEFWKQLCAEHGISPEGIVEEFATEGTDRKDVFFYQADDEHYIPRAVLLDLEPRVIHSILNSPYAKLYNPENIYLSEHGGGAGNNWASGFSQGEKIHEDIFDIIDREADGSDSLEGFVLCHSIAGGTGSGLGSYLLERLNDRYPKKLVQTYSVFPNQDEMSDVVVQPYNSLLTLKRLTQNADCVVVLDNTALNRIATDRLHIQNPSFSQINQLVASVRKTTVLDVMRRLLQPKNVMVSTGRDRQTNHCYIAILNIIQGEVDPTQVHKSLQRIRERKLANFIPWGPASIQVALSRKSPYLPSAHRVSGLMMANHTSISSLFESTCHQYDKLRKREAFLEQFRKEDIFKENFDELDTSREIVQQLIDEYHAATRPDYISWGTQEQ</sequence>
<dbReference type="InterPro" id="IPR002454">
    <property type="entry name" value="Gamma_tubulin"/>
</dbReference>
<dbReference type="Gene3D" id="1.10.287.600">
    <property type="entry name" value="Helix hairpin bin"/>
    <property type="match status" value="1"/>
</dbReference>
<keyword evidence="3" id="KW-0963">Cytoplasm</keyword>
<dbReference type="Pfam" id="PF03953">
    <property type="entry name" value="Tubulin_C"/>
    <property type="match status" value="1"/>
</dbReference>
<evidence type="ECO:0000313" key="12">
    <source>
        <dbReference type="Proteomes" id="UP000515140"/>
    </source>
</evidence>
<keyword evidence="12" id="KW-1185">Reference proteome</keyword>
<dbReference type="InterPro" id="IPR017975">
    <property type="entry name" value="Tubulin_CS"/>
</dbReference>
<keyword evidence="6 9" id="KW-0342">GTP-binding</keyword>
<gene>
    <name evidence="13" type="primary">LOC110198396</name>
</gene>
<dbReference type="FunFam" id="3.40.50.1440:FF:000010">
    <property type="entry name" value="Tubulin gamma chain"/>
    <property type="match status" value="1"/>
</dbReference>
<reference evidence="13" key="1">
    <citation type="submission" date="2025-08" db="UniProtKB">
        <authorList>
            <consortium name="RefSeq"/>
        </authorList>
    </citation>
    <scope>IDENTIFICATION</scope>
    <source>
        <tissue evidence="13">Spleen</tissue>
    </source>
</reference>
<dbReference type="PRINTS" id="PR01161">
    <property type="entry name" value="TUBULIN"/>
</dbReference>
<keyword evidence="7" id="KW-0206">Cytoskeleton</keyword>
<comment type="similarity">
    <text evidence="2 9">Belongs to the tubulin family.</text>
</comment>
<dbReference type="RefSeq" id="XP_020828315.1">
    <property type="nucleotide sequence ID" value="XM_020972656.1"/>
</dbReference>
<protein>
    <recommendedName>
        <fullName evidence="9">Tubulin gamma chain</fullName>
    </recommendedName>
</protein>
<feature type="domain" description="Tubulin/FtsZ 2-layer sandwich" evidence="11">
    <location>
        <begin position="279"/>
        <end position="419"/>
    </location>
</feature>
<evidence type="ECO:0000259" key="11">
    <source>
        <dbReference type="SMART" id="SM00865"/>
    </source>
</evidence>
<dbReference type="SUPFAM" id="SSF55307">
    <property type="entry name" value="Tubulin C-terminal domain-like"/>
    <property type="match status" value="1"/>
</dbReference>
<keyword evidence="5 9" id="KW-0547">Nucleotide-binding</keyword>
<evidence type="ECO:0000256" key="1">
    <source>
        <dbReference type="ARBA" id="ARBA00004267"/>
    </source>
</evidence>
<dbReference type="PROSITE" id="PS00227">
    <property type="entry name" value="TUBULIN"/>
    <property type="match status" value="1"/>
</dbReference>
<evidence type="ECO:0000256" key="4">
    <source>
        <dbReference type="ARBA" id="ARBA00022701"/>
    </source>
</evidence>
<dbReference type="GO" id="GO:0005525">
    <property type="term" value="F:GTP binding"/>
    <property type="evidence" value="ECO:0007669"/>
    <property type="project" value="UniProtKB-UniRule"/>
</dbReference>
<dbReference type="GO" id="GO:0007020">
    <property type="term" value="P:microtubule nucleation"/>
    <property type="evidence" value="ECO:0007669"/>
    <property type="project" value="InterPro"/>
</dbReference>
<dbReference type="FunFam" id="1.10.287.600:FF:000004">
    <property type="entry name" value="Tubulin gamma chain"/>
    <property type="match status" value="1"/>
</dbReference>
<evidence type="ECO:0000256" key="2">
    <source>
        <dbReference type="ARBA" id="ARBA00009636"/>
    </source>
</evidence>
<organism evidence="12 13">
    <name type="scientific">Phascolarctos cinereus</name>
    <name type="common">Koala</name>
    <dbReference type="NCBI Taxonomy" id="38626"/>
    <lineage>
        <taxon>Eukaryota</taxon>
        <taxon>Metazoa</taxon>
        <taxon>Chordata</taxon>
        <taxon>Craniata</taxon>
        <taxon>Vertebrata</taxon>
        <taxon>Euteleostomi</taxon>
        <taxon>Mammalia</taxon>
        <taxon>Metatheria</taxon>
        <taxon>Diprotodontia</taxon>
        <taxon>Phascolarctidae</taxon>
        <taxon>Phascolarctos</taxon>
    </lineage>
</organism>
<dbReference type="SMART" id="SM00865">
    <property type="entry name" value="Tubulin_C"/>
    <property type="match status" value="1"/>
</dbReference>